<evidence type="ECO:0000256" key="1">
    <source>
        <dbReference type="SAM" id="MobiDB-lite"/>
    </source>
</evidence>
<dbReference type="EMBL" id="AWUE01024731">
    <property type="protein sequence ID" value="OMO49943.1"/>
    <property type="molecule type" value="Genomic_DNA"/>
</dbReference>
<proteinExistence type="predicted"/>
<feature type="region of interest" description="Disordered" evidence="1">
    <location>
        <begin position="1"/>
        <end position="40"/>
    </location>
</feature>
<protein>
    <submittedName>
        <fullName evidence="2">Protein argonaute 16-like protein</fullName>
    </submittedName>
</protein>
<dbReference type="Proteomes" id="UP000187203">
    <property type="component" value="Unassembled WGS sequence"/>
</dbReference>
<comment type="caution">
    <text evidence="2">The sequence shown here is derived from an EMBL/GenBank/DDBJ whole genome shotgun (WGS) entry which is preliminary data.</text>
</comment>
<keyword evidence="3" id="KW-1185">Reference proteome</keyword>
<feature type="compositionally biased region" description="Pro residues" evidence="1">
    <location>
        <begin position="13"/>
        <end position="22"/>
    </location>
</feature>
<reference evidence="3" key="1">
    <citation type="submission" date="2013-09" db="EMBL/GenBank/DDBJ databases">
        <title>Corchorus olitorius genome sequencing.</title>
        <authorList>
            <person name="Alam M."/>
            <person name="Haque M.S."/>
            <person name="Islam M.S."/>
            <person name="Emdad E.M."/>
            <person name="Islam M.M."/>
            <person name="Ahmed B."/>
            <person name="Halim A."/>
            <person name="Hossen Q.M.M."/>
            <person name="Hossain M.Z."/>
            <person name="Ahmed R."/>
            <person name="Khan M.M."/>
            <person name="Islam R."/>
            <person name="Rashid M.M."/>
            <person name="Khan S.A."/>
            <person name="Rahman M.S."/>
            <person name="Alam M."/>
            <person name="Yahiya A.S."/>
            <person name="Khan M.S."/>
            <person name="Azam M.S."/>
            <person name="Haque T."/>
            <person name="Lashkar M.Z.H."/>
            <person name="Akhand A.I."/>
            <person name="Morshed G."/>
            <person name="Roy S."/>
            <person name="Uddin K.S."/>
            <person name="Rabeya T."/>
            <person name="Hossain A.S."/>
            <person name="Chowdhury A."/>
            <person name="Snigdha A.R."/>
            <person name="Mortoza M.S."/>
            <person name="Matin S.A."/>
            <person name="Hoque S.M.E."/>
            <person name="Islam M.K."/>
            <person name="Roy D.K."/>
            <person name="Haider R."/>
            <person name="Moosa M.M."/>
            <person name="Elias S.M."/>
            <person name="Hasan A.M."/>
            <person name="Jahan S."/>
            <person name="Shafiuddin M."/>
            <person name="Mahmood N."/>
            <person name="Shommy N.S."/>
        </authorList>
    </citation>
    <scope>NUCLEOTIDE SEQUENCE [LARGE SCALE GENOMIC DNA]</scope>
    <source>
        <strain evidence="3">cv. O-4</strain>
    </source>
</reference>
<dbReference type="AlphaFoldDB" id="A0A1R3FVR8"/>
<dbReference type="STRING" id="93759.A0A1R3FVR8"/>
<gene>
    <name evidence="2" type="ORF">COLO4_38282</name>
</gene>
<accession>A0A1R3FVR8</accession>
<sequence length="66" mass="7129">MEKAEGTQDVTLPPTPPIPPNVKPESMKPPKHSIVSRPGVGKSGRQIKLVAYHFEVVVNVTDASIQ</sequence>
<organism evidence="2 3">
    <name type="scientific">Corchorus olitorius</name>
    <dbReference type="NCBI Taxonomy" id="93759"/>
    <lineage>
        <taxon>Eukaryota</taxon>
        <taxon>Viridiplantae</taxon>
        <taxon>Streptophyta</taxon>
        <taxon>Embryophyta</taxon>
        <taxon>Tracheophyta</taxon>
        <taxon>Spermatophyta</taxon>
        <taxon>Magnoliopsida</taxon>
        <taxon>eudicotyledons</taxon>
        <taxon>Gunneridae</taxon>
        <taxon>Pentapetalae</taxon>
        <taxon>rosids</taxon>
        <taxon>malvids</taxon>
        <taxon>Malvales</taxon>
        <taxon>Malvaceae</taxon>
        <taxon>Grewioideae</taxon>
        <taxon>Apeibeae</taxon>
        <taxon>Corchorus</taxon>
    </lineage>
</organism>
<evidence type="ECO:0000313" key="3">
    <source>
        <dbReference type="Proteomes" id="UP000187203"/>
    </source>
</evidence>
<evidence type="ECO:0000313" key="2">
    <source>
        <dbReference type="EMBL" id="OMO49943.1"/>
    </source>
</evidence>
<name>A0A1R3FVR8_9ROSI</name>